<protein>
    <submittedName>
        <fullName evidence="2">Uncharacterized protein</fullName>
    </submittedName>
</protein>
<name>U1MQQ0_9EURY</name>
<feature type="transmembrane region" description="Helical" evidence="1">
    <location>
        <begin position="38"/>
        <end position="59"/>
    </location>
</feature>
<sequence length="68" mass="7782">MVNPKQQVSARGIRILGLFVVIYLLIGSYMHFYMSLPVIVYAGYGIFSWAAGMGLFYWLHKNYMSQLG</sequence>
<gene>
    <name evidence="2" type="ORF">J07HQW1_02391</name>
</gene>
<evidence type="ECO:0000256" key="1">
    <source>
        <dbReference type="SAM" id="Phobius"/>
    </source>
</evidence>
<keyword evidence="1" id="KW-0812">Transmembrane</keyword>
<proteinExistence type="predicted"/>
<keyword evidence="1" id="KW-1133">Transmembrane helix</keyword>
<evidence type="ECO:0000313" key="2">
    <source>
        <dbReference type="EMBL" id="ERG92354.1"/>
    </source>
</evidence>
<dbReference type="Proteomes" id="UP000030649">
    <property type="component" value="Unassembled WGS sequence"/>
</dbReference>
<dbReference type="AlphaFoldDB" id="U1MQQ0"/>
<accession>U1MQQ0</accession>
<feature type="transmembrane region" description="Helical" evidence="1">
    <location>
        <begin position="12"/>
        <end position="32"/>
    </location>
</feature>
<keyword evidence="1" id="KW-0472">Membrane</keyword>
<dbReference type="HOGENOM" id="CLU_2783963_0_0_2"/>
<dbReference type="EMBL" id="KE356560">
    <property type="protein sequence ID" value="ERG92354.1"/>
    <property type="molecule type" value="Genomic_DNA"/>
</dbReference>
<dbReference type="STRING" id="1238424.J07HQW1_02391"/>
<organism evidence="2 3">
    <name type="scientific">Haloquadratum walsbyi J07HQW1</name>
    <dbReference type="NCBI Taxonomy" id="1238424"/>
    <lineage>
        <taxon>Archaea</taxon>
        <taxon>Methanobacteriati</taxon>
        <taxon>Methanobacteriota</taxon>
        <taxon>Stenosarchaea group</taxon>
        <taxon>Halobacteria</taxon>
        <taxon>Halobacteriales</taxon>
        <taxon>Haloferacaceae</taxon>
        <taxon>Haloquadratum</taxon>
    </lineage>
</organism>
<evidence type="ECO:0000313" key="3">
    <source>
        <dbReference type="Proteomes" id="UP000030649"/>
    </source>
</evidence>
<reference evidence="2 3" key="1">
    <citation type="journal article" date="2013" name="PLoS ONE">
        <title>Assembly-driven community genomics of a hypersaline microbial ecosystem.</title>
        <authorList>
            <person name="Podell S."/>
            <person name="Ugalde J.A."/>
            <person name="Narasingarao P."/>
            <person name="Banfield J.F."/>
            <person name="Heidelberg K.B."/>
            <person name="Allen E.E."/>
        </authorList>
    </citation>
    <scope>NUCLEOTIDE SEQUENCE [LARGE SCALE GENOMIC DNA]</scope>
    <source>
        <strain evidence="3">J07HQW1</strain>
    </source>
</reference>